<evidence type="ECO:0000256" key="3">
    <source>
        <dbReference type="ARBA" id="ARBA00022989"/>
    </source>
</evidence>
<evidence type="ECO:0000259" key="6">
    <source>
        <dbReference type="Pfam" id="PF02656"/>
    </source>
</evidence>
<keyword evidence="8" id="KW-1185">Reference proteome</keyword>
<feature type="transmembrane region" description="Helical" evidence="5">
    <location>
        <begin position="27"/>
        <end position="48"/>
    </location>
</feature>
<dbReference type="EMBL" id="JBFCZG010000004">
    <property type="protein sequence ID" value="KAL3423484.1"/>
    <property type="molecule type" value="Genomic_DNA"/>
</dbReference>
<keyword evidence="4 5" id="KW-0472">Membrane</keyword>
<name>A0ABR4PJF9_9HELO</name>
<keyword evidence="2 5" id="KW-0812">Transmembrane</keyword>
<organism evidence="7 8">
    <name type="scientific">Phlyctema vagabunda</name>
    <dbReference type="NCBI Taxonomy" id="108571"/>
    <lineage>
        <taxon>Eukaryota</taxon>
        <taxon>Fungi</taxon>
        <taxon>Dikarya</taxon>
        <taxon>Ascomycota</taxon>
        <taxon>Pezizomycotina</taxon>
        <taxon>Leotiomycetes</taxon>
        <taxon>Helotiales</taxon>
        <taxon>Dermateaceae</taxon>
        <taxon>Phlyctema</taxon>
    </lineage>
</organism>
<dbReference type="InterPro" id="IPR003807">
    <property type="entry name" value="DUF202"/>
</dbReference>
<protein>
    <recommendedName>
        <fullName evidence="6">DUF202 domain-containing protein</fullName>
    </recommendedName>
</protein>
<accession>A0ABR4PJF9</accession>
<feature type="transmembrane region" description="Helical" evidence="5">
    <location>
        <begin position="107"/>
        <end position="130"/>
    </location>
</feature>
<reference evidence="7 8" key="1">
    <citation type="submission" date="2024-06" db="EMBL/GenBank/DDBJ databases">
        <title>Complete genome of Phlyctema vagabunda strain 19-DSS-EL-015.</title>
        <authorList>
            <person name="Fiorenzani C."/>
        </authorList>
    </citation>
    <scope>NUCLEOTIDE SEQUENCE [LARGE SCALE GENOMIC DNA]</scope>
    <source>
        <strain evidence="7 8">19-DSS-EL-015</strain>
    </source>
</reference>
<dbReference type="Proteomes" id="UP001629113">
    <property type="component" value="Unassembled WGS sequence"/>
</dbReference>
<feature type="transmembrane region" description="Helical" evidence="5">
    <location>
        <begin position="60"/>
        <end position="86"/>
    </location>
</feature>
<comment type="caution">
    <text evidence="7">The sequence shown here is derived from an EMBL/GenBank/DDBJ whole genome shotgun (WGS) entry which is preliminary data.</text>
</comment>
<gene>
    <name evidence="7" type="ORF">PVAG01_05231</name>
</gene>
<evidence type="ECO:0000256" key="1">
    <source>
        <dbReference type="ARBA" id="ARBA00004127"/>
    </source>
</evidence>
<comment type="subcellular location">
    <subcellularLocation>
        <location evidence="1">Endomembrane system</location>
        <topology evidence="1">Multi-pass membrane protein</topology>
    </subcellularLocation>
</comment>
<keyword evidence="3 5" id="KW-1133">Transmembrane helix</keyword>
<sequence>MPCVRMHPQRTHGWTNHVSLSALERTFLGYLRTSLALSMIGITVAQLFRLQHAPTPNSTFGYFVLSKPLACICQGAAIYTLLIGAFRTWRQQNAMVRGKAISGGFELIFLGAGIFTILCMFFVLLVAVNISKEV</sequence>
<evidence type="ECO:0000256" key="5">
    <source>
        <dbReference type="SAM" id="Phobius"/>
    </source>
</evidence>
<proteinExistence type="predicted"/>
<evidence type="ECO:0000256" key="4">
    <source>
        <dbReference type="ARBA" id="ARBA00023136"/>
    </source>
</evidence>
<dbReference type="PANTHER" id="PTHR34187">
    <property type="entry name" value="FGR18P"/>
    <property type="match status" value="1"/>
</dbReference>
<evidence type="ECO:0000256" key="2">
    <source>
        <dbReference type="ARBA" id="ARBA00022692"/>
    </source>
</evidence>
<evidence type="ECO:0000313" key="7">
    <source>
        <dbReference type="EMBL" id="KAL3423484.1"/>
    </source>
</evidence>
<dbReference type="PANTHER" id="PTHR34187:SF1">
    <property type="entry name" value="DUF202 DOMAIN-CONTAINING PROTEIN"/>
    <property type="match status" value="1"/>
</dbReference>
<evidence type="ECO:0000313" key="8">
    <source>
        <dbReference type="Proteomes" id="UP001629113"/>
    </source>
</evidence>
<dbReference type="InterPro" id="IPR052053">
    <property type="entry name" value="IM_YidH-like"/>
</dbReference>
<feature type="domain" description="DUF202" evidence="6">
    <location>
        <begin position="22"/>
        <end position="94"/>
    </location>
</feature>
<dbReference type="Pfam" id="PF02656">
    <property type="entry name" value="DUF202"/>
    <property type="match status" value="1"/>
</dbReference>